<gene>
    <name evidence="1" type="ORF">FQP89_22515</name>
</gene>
<protein>
    <submittedName>
        <fullName evidence="1">Uncharacterized protein</fullName>
    </submittedName>
</protein>
<dbReference type="EMBL" id="VNFE01000010">
    <property type="protein sequence ID" value="TVU87354.1"/>
    <property type="molecule type" value="Genomic_DNA"/>
</dbReference>
<evidence type="ECO:0000313" key="2">
    <source>
        <dbReference type="Proteomes" id="UP000317288"/>
    </source>
</evidence>
<dbReference type="Proteomes" id="UP000317288">
    <property type="component" value="Unassembled WGS sequence"/>
</dbReference>
<sequence>MKELLFVCIGSLLLFFIVKDGRKASSWKAGKKIKPDEFKDRPSLTWTRRDPKNPIDTDF</sequence>
<reference evidence="1 2" key="1">
    <citation type="submission" date="2019-07" db="EMBL/GenBank/DDBJ databases">
        <title>Diversity of Bacteria from Kongsfjorden, Arctic.</title>
        <authorList>
            <person name="Yu Y."/>
        </authorList>
    </citation>
    <scope>NUCLEOTIDE SEQUENCE [LARGE SCALE GENOMIC DNA]</scope>
    <source>
        <strain evidence="1 2">SM1922</strain>
    </source>
</reference>
<dbReference type="AlphaFoldDB" id="A0A558J1C9"/>
<name>A0A558J1C9_9GAMM</name>
<proteinExistence type="predicted"/>
<accession>A0A558J1C9</accession>
<comment type="caution">
    <text evidence="1">The sequence shown here is derived from an EMBL/GenBank/DDBJ whole genome shotgun (WGS) entry which is preliminary data.</text>
</comment>
<organism evidence="1 2">
    <name type="scientific">Vreelandella titanicae</name>
    <dbReference type="NCBI Taxonomy" id="664683"/>
    <lineage>
        <taxon>Bacteria</taxon>
        <taxon>Pseudomonadati</taxon>
        <taxon>Pseudomonadota</taxon>
        <taxon>Gammaproteobacteria</taxon>
        <taxon>Oceanospirillales</taxon>
        <taxon>Halomonadaceae</taxon>
        <taxon>Vreelandella</taxon>
    </lineage>
</organism>
<evidence type="ECO:0000313" key="1">
    <source>
        <dbReference type="EMBL" id="TVU87354.1"/>
    </source>
</evidence>